<dbReference type="OrthoDB" id="3447380at2"/>
<comment type="caution">
    <text evidence="2">The sequence shown here is derived from an EMBL/GenBank/DDBJ whole genome shotgun (WGS) entry which is preliminary data.</text>
</comment>
<gene>
    <name evidence="2" type="ORF">GQ466_14975</name>
</gene>
<evidence type="ECO:0000256" key="1">
    <source>
        <dbReference type="SAM" id="SignalP"/>
    </source>
</evidence>
<protein>
    <recommendedName>
        <fullName evidence="4">Carboxypeptidase regulatory-like domain-containing protein</fullName>
    </recommendedName>
</protein>
<name>A0A6I4W6Z0_9ACTN</name>
<dbReference type="RefSeq" id="WP_161103444.1">
    <property type="nucleotide sequence ID" value="NZ_WUTW01000002.1"/>
</dbReference>
<evidence type="ECO:0000313" key="3">
    <source>
        <dbReference type="Proteomes" id="UP000431901"/>
    </source>
</evidence>
<dbReference type="EMBL" id="WUTW01000002">
    <property type="protein sequence ID" value="MXQ65338.1"/>
    <property type="molecule type" value="Genomic_DNA"/>
</dbReference>
<keyword evidence="1" id="KW-0732">Signal</keyword>
<feature type="non-terminal residue" evidence="2">
    <location>
        <position position="527"/>
    </location>
</feature>
<sequence length="527" mass="55639">MRKPSVLSLAASALVAAPLAAVPPAFAEAVCYSTLIEAASTPARLDLDHPAAHITGRLLARRSSTEDPVPVPGATLNVTPNGTVTTAEDGTFATDVRDKSWTALSFPGDGQYCKAATKTVDHPIDQSEVTLTAKREPASDPLQVGDAVTVAGTLTHGTTPASGVKVVLEAAGKDQPKTYATTTGADGAYSITYVPERGGSWSVHAESSLYTKETPKVWGYVRVQDAVPLFSGFTVTPNPAAYSLPVRIRAKLERLDIDGSRRIIGPTWVDVEYSADGKAGWTKVARAWVNAQGEIDSLDLDATKDGYLRLSFPGEELSLTRPGTSEARYLDVRTGTDFTQFNAAPEPVRTGGTLTVSGILLRLAGKAWTPVGSGNKVTIQFRADGATTWTTMGTTTTDRNGAFRKQFTASKKGTWRATYAGNATYTPATSTGDEVVVGTRTAFASGFNASPEPVRKGASLKVAGKLNRYVGDRWVHAGSGAVIQIQFKASGSSTWTTLGTTKTTSAGTFARTFKAVKDGTWRAVYTG</sequence>
<reference evidence="2 3" key="1">
    <citation type="submission" date="2019-12" db="EMBL/GenBank/DDBJ databases">
        <title>Nocardia macrotermitis sp. nov. and Nocardia aurantia sp. nov., isolated from the gut of the fungus growing-termite Macrotermes natalensis.</title>
        <authorList>
            <person name="Christine B."/>
            <person name="Rene B."/>
        </authorList>
    </citation>
    <scope>NUCLEOTIDE SEQUENCE [LARGE SCALE GENOMIC DNA]</scope>
    <source>
        <strain evidence="2 3">DSM 102126</strain>
    </source>
</reference>
<proteinExistence type="predicted"/>
<dbReference type="Proteomes" id="UP000431901">
    <property type="component" value="Unassembled WGS sequence"/>
</dbReference>
<dbReference type="AlphaFoldDB" id="A0A6I4W6Z0"/>
<evidence type="ECO:0000313" key="2">
    <source>
        <dbReference type="EMBL" id="MXQ65338.1"/>
    </source>
</evidence>
<accession>A0A6I4W6Z0</accession>
<organism evidence="2 3">
    <name type="scientific">Actinomadura rayongensis</name>
    <dbReference type="NCBI Taxonomy" id="1429076"/>
    <lineage>
        <taxon>Bacteria</taxon>
        <taxon>Bacillati</taxon>
        <taxon>Actinomycetota</taxon>
        <taxon>Actinomycetes</taxon>
        <taxon>Streptosporangiales</taxon>
        <taxon>Thermomonosporaceae</taxon>
        <taxon>Actinomadura</taxon>
    </lineage>
</organism>
<keyword evidence="3" id="KW-1185">Reference proteome</keyword>
<feature type="chain" id="PRO_5026270673" description="Carboxypeptidase regulatory-like domain-containing protein" evidence="1">
    <location>
        <begin position="28"/>
        <end position="527"/>
    </location>
</feature>
<feature type="signal peptide" evidence="1">
    <location>
        <begin position="1"/>
        <end position="27"/>
    </location>
</feature>
<evidence type="ECO:0008006" key="4">
    <source>
        <dbReference type="Google" id="ProtNLM"/>
    </source>
</evidence>